<comment type="similarity">
    <text evidence="1">Belongs to the thioesterase PaaI family.</text>
</comment>
<feature type="region of interest" description="Disordered" evidence="3">
    <location>
        <begin position="155"/>
        <end position="176"/>
    </location>
</feature>
<dbReference type="NCBIfam" id="TIGR00369">
    <property type="entry name" value="unchar_dom_1"/>
    <property type="match status" value="1"/>
</dbReference>
<name>A0A0S4UXW0_RALSL</name>
<proteinExistence type="inferred from homology"/>
<sequence>MLQAMARGELPRASISDTIPMTMASIDAGSVRFTARADKRHLNPLGGVHGGFAATVLDSVTGCAIHSILEAGVGYGTVDLSVKRVKAVPEDTPLVAEGRVLHVPCAIGSRRADLMLAPPRLGRDRRCPAGHAPAEAARAACAPQGRLTPMRRPLNAAPAARRCGRTGTDRSRAPGRACAAPWSSAC</sequence>
<dbReference type="EMBL" id="LN899824">
    <property type="protein sequence ID" value="CUV27090.1"/>
    <property type="molecule type" value="Genomic_DNA"/>
</dbReference>
<dbReference type="PANTHER" id="PTHR21660:SF1">
    <property type="entry name" value="ACYL-COENZYME A THIOESTERASE 13"/>
    <property type="match status" value="1"/>
</dbReference>
<dbReference type="PANTHER" id="PTHR21660">
    <property type="entry name" value="THIOESTERASE SUPERFAMILY MEMBER-RELATED"/>
    <property type="match status" value="1"/>
</dbReference>
<accession>A0A0S4UXW0</accession>
<dbReference type="InterPro" id="IPR029069">
    <property type="entry name" value="HotDog_dom_sf"/>
</dbReference>
<dbReference type="InterPro" id="IPR039298">
    <property type="entry name" value="ACOT13"/>
</dbReference>
<keyword evidence="2" id="KW-0378">Hydrolase</keyword>
<evidence type="ECO:0000259" key="4">
    <source>
        <dbReference type="Pfam" id="PF03061"/>
    </source>
</evidence>
<evidence type="ECO:0000313" key="6">
    <source>
        <dbReference type="EMBL" id="CUV27090.1"/>
    </source>
</evidence>
<dbReference type="InterPro" id="IPR003736">
    <property type="entry name" value="PAAI_dom"/>
</dbReference>
<evidence type="ECO:0000256" key="1">
    <source>
        <dbReference type="ARBA" id="ARBA00008324"/>
    </source>
</evidence>
<gene>
    <name evidence="5" type="ORF">PSS4_v1_1370002</name>
    <name evidence="6" type="ORF">RUN1985_v1_30005</name>
</gene>
<evidence type="ECO:0000256" key="2">
    <source>
        <dbReference type="ARBA" id="ARBA00022801"/>
    </source>
</evidence>
<reference evidence="6" key="1">
    <citation type="submission" date="2015-10" db="EMBL/GenBank/DDBJ databases">
        <authorList>
            <person name="Gilbert D.G."/>
        </authorList>
    </citation>
    <scope>NUCLEOTIDE SEQUENCE</scope>
    <source>
        <strain evidence="6">Phyl III-seqv23</strain>
    </source>
</reference>
<dbReference type="AlphaFoldDB" id="A0A0S4UXW0"/>
<dbReference type="EMBL" id="LN899821">
    <property type="protein sequence ID" value="CUV20186.1"/>
    <property type="molecule type" value="Genomic_DNA"/>
</dbReference>
<dbReference type="GO" id="GO:0047617">
    <property type="term" value="F:fatty acyl-CoA hydrolase activity"/>
    <property type="evidence" value="ECO:0007669"/>
    <property type="project" value="InterPro"/>
</dbReference>
<feature type="domain" description="Thioesterase" evidence="4">
    <location>
        <begin position="46"/>
        <end position="103"/>
    </location>
</feature>
<dbReference type="CDD" id="cd03443">
    <property type="entry name" value="PaaI_thioesterase"/>
    <property type="match status" value="1"/>
</dbReference>
<protein>
    <recommendedName>
        <fullName evidence="4">Thioesterase domain-containing protein</fullName>
    </recommendedName>
</protein>
<dbReference type="Pfam" id="PF03061">
    <property type="entry name" value="4HBT"/>
    <property type="match status" value="1"/>
</dbReference>
<evidence type="ECO:0000256" key="3">
    <source>
        <dbReference type="SAM" id="MobiDB-lite"/>
    </source>
</evidence>
<dbReference type="Gene3D" id="3.10.129.10">
    <property type="entry name" value="Hotdog Thioesterase"/>
    <property type="match status" value="1"/>
</dbReference>
<dbReference type="InterPro" id="IPR006683">
    <property type="entry name" value="Thioestr_dom"/>
</dbReference>
<dbReference type="SUPFAM" id="SSF54637">
    <property type="entry name" value="Thioesterase/thiol ester dehydrase-isomerase"/>
    <property type="match status" value="1"/>
</dbReference>
<organism evidence="6">
    <name type="scientific">Ralstonia solanacearum</name>
    <name type="common">Pseudomonas solanacearum</name>
    <dbReference type="NCBI Taxonomy" id="305"/>
    <lineage>
        <taxon>Bacteria</taxon>
        <taxon>Pseudomonadati</taxon>
        <taxon>Pseudomonadota</taxon>
        <taxon>Betaproteobacteria</taxon>
        <taxon>Burkholderiales</taxon>
        <taxon>Burkholderiaceae</taxon>
        <taxon>Ralstonia</taxon>
        <taxon>Ralstonia solanacearum species complex</taxon>
    </lineage>
</organism>
<evidence type="ECO:0000313" key="5">
    <source>
        <dbReference type="EMBL" id="CUV20186.1"/>
    </source>
</evidence>